<dbReference type="Gene3D" id="1.20.930.60">
    <property type="match status" value="1"/>
</dbReference>
<protein>
    <submittedName>
        <fullName evidence="1">Uncharacterized protein</fullName>
    </submittedName>
</protein>
<dbReference type="Proteomes" id="UP000325945">
    <property type="component" value="Unassembled WGS sequence"/>
</dbReference>
<evidence type="ECO:0000313" key="1">
    <source>
        <dbReference type="EMBL" id="KAE8332882.1"/>
    </source>
</evidence>
<name>A0A5N6XIY9_9EURO</name>
<keyword evidence="2" id="KW-1185">Reference proteome</keyword>
<dbReference type="AlphaFoldDB" id="A0A5N6XIY9"/>
<evidence type="ECO:0000313" key="2">
    <source>
        <dbReference type="Proteomes" id="UP000325945"/>
    </source>
</evidence>
<sequence length="97" mass="10721">MSTGLTCQLSSLTTIWTGAIVDVSETLSTVQDLHIKAEGESIIEGLRGLQSEIGSDVKLTRLPGDGFPDIAAYNEELKQRDATWLNVFWLYGECYRP</sequence>
<reference evidence="2" key="1">
    <citation type="submission" date="2019-04" db="EMBL/GenBank/DDBJ databases">
        <title>Friends and foes A comparative genomics studyof 23 Aspergillus species from section Flavi.</title>
        <authorList>
            <consortium name="DOE Joint Genome Institute"/>
            <person name="Kjaerbolling I."/>
            <person name="Vesth T."/>
            <person name="Frisvad J.C."/>
            <person name="Nybo J.L."/>
            <person name="Theobald S."/>
            <person name="Kildgaard S."/>
            <person name="Isbrandt T."/>
            <person name="Kuo A."/>
            <person name="Sato A."/>
            <person name="Lyhne E.K."/>
            <person name="Kogle M.E."/>
            <person name="Wiebenga A."/>
            <person name="Kun R.S."/>
            <person name="Lubbers R.J."/>
            <person name="Makela M.R."/>
            <person name="Barry K."/>
            <person name="Chovatia M."/>
            <person name="Clum A."/>
            <person name="Daum C."/>
            <person name="Haridas S."/>
            <person name="He G."/>
            <person name="LaButti K."/>
            <person name="Lipzen A."/>
            <person name="Mondo S."/>
            <person name="Riley R."/>
            <person name="Salamov A."/>
            <person name="Simmons B.A."/>
            <person name="Magnuson J.K."/>
            <person name="Henrissat B."/>
            <person name="Mortensen U.H."/>
            <person name="Larsen T.O."/>
            <person name="Devries R.P."/>
            <person name="Grigoriev I.V."/>
            <person name="Machida M."/>
            <person name="Baker S.E."/>
            <person name="Andersen M.R."/>
        </authorList>
    </citation>
    <scope>NUCLEOTIDE SEQUENCE [LARGE SCALE GENOMIC DNA]</scope>
    <source>
        <strain evidence="2">CBS 130017</strain>
    </source>
</reference>
<accession>A0A5N6XIY9</accession>
<gene>
    <name evidence="1" type="ORF">BDV39DRAFT_199884</name>
</gene>
<proteinExistence type="predicted"/>
<dbReference type="EMBL" id="ML741764">
    <property type="protein sequence ID" value="KAE8332882.1"/>
    <property type="molecule type" value="Genomic_DNA"/>
</dbReference>
<organism evidence="1 2">
    <name type="scientific">Aspergillus sergii</name>
    <dbReference type="NCBI Taxonomy" id="1034303"/>
    <lineage>
        <taxon>Eukaryota</taxon>
        <taxon>Fungi</taxon>
        <taxon>Dikarya</taxon>
        <taxon>Ascomycota</taxon>
        <taxon>Pezizomycotina</taxon>
        <taxon>Eurotiomycetes</taxon>
        <taxon>Eurotiomycetidae</taxon>
        <taxon>Eurotiales</taxon>
        <taxon>Aspergillaceae</taxon>
        <taxon>Aspergillus</taxon>
        <taxon>Aspergillus subgen. Circumdati</taxon>
    </lineage>
</organism>